<name>A0A6L9L7H1_9BACT</name>
<keyword evidence="2" id="KW-1185">Reference proteome</keyword>
<proteinExistence type="predicted"/>
<dbReference type="AlphaFoldDB" id="A0A6L9L7H1"/>
<reference evidence="1 2" key="1">
    <citation type="submission" date="2020-02" db="EMBL/GenBank/DDBJ databases">
        <title>Draft genome sequence of two Spirosoma agri KCTC 52727 and Spirosoma terrae KCTC 52035.</title>
        <authorList>
            <person name="Rojas J."/>
            <person name="Ambika Manirajan B."/>
            <person name="Suarez C."/>
            <person name="Ratering S."/>
            <person name="Schnell S."/>
        </authorList>
    </citation>
    <scope>NUCLEOTIDE SEQUENCE [LARGE SCALE GENOMIC DNA]</scope>
    <source>
        <strain evidence="1 2">KCTC 52035</strain>
    </source>
</reference>
<evidence type="ECO:0000313" key="2">
    <source>
        <dbReference type="Proteomes" id="UP000474175"/>
    </source>
</evidence>
<dbReference type="Proteomes" id="UP000474175">
    <property type="component" value="Unassembled WGS sequence"/>
</dbReference>
<dbReference type="RefSeq" id="WP_163943998.1">
    <property type="nucleotide sequence ID" value="NZ_JAAFZH010000002.1"/>
</dbReference>
<dbReference type="EMBL" id="JAAFZH010000002">
    <property type="protein sequence ID" value="NDU94278.1"/>
    <property type="molecule type" value="Genomic_DNA"/>
</dbReference>
<accession>A0A6L9L7H1</accession>
<gene>
    <name evidence="1" type="ORF">GK108_05285</name>
</gene>
<comment type="caution">
    <text evidence="1">The sequence shown here is derived from an EMBL/GenBank/DDBJ whole genome shotgun (WGS) entry which is preliminary data.</text>
</comment>
<protein>
    <submittedName>
        <fullName evidence="1">Uncharacterized protein</fullName>
    </submittedName>
</protein>
<evidence type="ECO:0000313" key="1">
    <source>
        <dbReference type="EMBL" id="NDU94278.1"/>
    </source>
</evidence>
<organism evidence="1 2">
    <name type="scientific">Spirosoma terrae</name>
    <dbReference type="NCBI Taxonomy" id="1968276"/>
    <lineage>
        <taxon>Bacteria</taxon>
        <taxon>Pseudomonadati</taxon>
        <taxon>Bacteroidota</taxon>
        <taxon>Cytophagia</taxon>
        <taxon>Cytophagales</taxon>
        <taxon>Cytophagaceae</taxon>
        <taxon>Spirosoma</taxon>
    </lineage>
</organism>
<sequence>MYSSAYEITKASALPFVAKVILSSDFLSVIVELRKTPSLGLPRKNILYFSASSFTAQQVEEAYNRIKKEYLDRKNGKAIAIHRLVD</sequence>